<feature type="transmembrane region" description="Helical" evidence="7">
    <location>
        <begin position="12"/>
        <end position="35"/>
    </location>
</feature>
<sequence>MSLLGRFRPVDRLIVTHGLSSFCLGLVFPYTAIHLAAQPGVGTGGVALFYGAAGVANLAVALLLTGGVLRLPRVTLGVLGTLLWFVGYLTMPFVSSHALALVAGVAIGCGQGGFLAAIVPLVNSLVTAEERRKVFARRYAVLNATLAAGSLVAGALTLVLPRGVIPYFFVANAVGILPLTLAMLIAGRHARAADEEKEKAGGGEDGPLLPMAALVRLAMPAAAVQLAVFLFGFSQFEATAPLVSERLMQMGLFVVSILLAVNVVVIVSTQRLVTRLLEGRPETDGLRIAVGLWTVGYAVAGAMAFLPYGFRLTGLLVYAVLFALGECAYSCSFHPWLISLVPDRELTRANALANSMMGVGNFAGPSIGVALAVTGSAPVVWFGLGLCCTLITVAVGLLARRQAAKAPAPAAA</sequence>
<evidence type="ECO:0000313" key="9">
    <source>
        <dbReference type="EMBL" id="RZE18972.1"/>
    </source>
</evidence>
<dbReference type="Gene3D" id="1.20.1250.20">
    <property type="entry name" value="MFS general substrate transporter like domains"/>
    <property type="match status" value="1"/>
</dbReference>
<dbReference type="PANTHER" id="PTHR23517">
    <property type="entry name" value="RESISTANCE PROTEIN MDTM, PUTATIVE-RELATED-RELATED"/>
    <property type="match status" value="1"/>
</dbReference>
<dbReference type="SUPFAM" id="SSF103473">
    <property type="entry name" value="MFS general substrate transporter"/>
    <property type="match status" value="1"/>
</dbReference>
<keyword evidence="5 7" id="KW-1133">Transmembrane helix</keyword>
<evidence type="ECO:0000256" key="1">
    <source>
        <dbReference type="ARBA" id="ARBA00004651"/>
    </source>
</evidence>
<accession>A0A0X3WMU4</accession>
<keyword evidence="3" id="KW-1003">Cell membrane</keyword>
<feature type="transmembrane region" description="Helical" evidence="7">
    <location>
        <begin position="208"/>
        <end position="234"/>
    </location>
</feature>
<dbReference type="PANTHER" id="PTHR23517:SF2">
    <property type="entry name" value="MULTIDRUG RESISTANCE PROTEIN MDTH"/>
    <property type="match status" value="1"/>
</dbReference>
<accession>A0A2M9SXK0</accession>
<feature type="transmembrane region" description="Helical" evidence="7">
    <location>
        <begin position="288"/>
        <end position="310"/>
    </location>
</feature>
<feature type="transmembrane region" description="Helical" evidence="7">
    <location>
        <begin position="76"/>
        <end position="94"/>
    </location>
</feature>
<dbReference type="GO" id="GO:0005886">
    <property type="term" value="C:plasma membrane"/>
    <property type="evidence" value="ECO:0007669"/>
    <property type="project" value="UniProtKB-SubCell"/>
</dbReference>
<dbReference type="InterPro" id="IPR011701">
    <property type="entry name" value="MFS"/>
</dbReference>
<feature type="transmembrane region" description="Helical" evidence="7">
    <location>
        <begin position="139"/>
        <end position="159"/>
    </location>
</feature>
<accession>A0A126Y8B5</accession>
<feature type="transmembrane region" description="Helical" evidence="7">
    <location>
        <begin position="47"/>
        <end position="69"/>
    </location>
</feature>
<feature type="transmembrane region" description="Helical" evidence="7">
    <location>
        <begin position="246"/>
        <end position="267"/>
    </location>
</feature>
<dbReference type="Proteomes" id="UP000318052">
    <property type="component" value="Unassembled WGS sequence"/>
</dbReference>
<feature type="transmembrane region" description="Helical" evidence="7">
    <location>
        <begin position="165"/>
        <end position="187"/>
    </location>
</feature>
<reference evidence="12 13" key="1">
    <citation type="submission" date="2017-12" db="EMBL/GenBank/DDBJ databases">
        <title>Population genomics insights into the ecological differentiation and adaptive evolution in streptomycetes.</title>
        <authorList>
            <person name="Li Y."/>
            <person name="Huang Y."/>
        </authorList>
    </citation>
    <scope>NUCLEOTIDE SEQUENCE [LARGE SCALE GENOMIC DNA]</scope>
    <source>
        <strain evidence="10 12">FXJ.2339</strain>
        <strain evidence="9 13">NBRC 100770</strain>
    </source>
</reference>
<keyword evidence="2" id="KW-0813">Transport</keyword>
<evidence type="ECO:0000256" key="7">
    <source>
        <dbReference type="SAM" id="Phobius"/>
    </source>
</evidence>
<evidence type="ECO:0000313" key="12">
    <source>
        <dbReference type="Proteomes" id="UP000292095"/>
    </source>
</evidence>
<feature type="transmembrane region" description="Helical" evidence="7">
    <location>
        <begin position="379"/>
        <end position="399"/>
    </location>
</feature>
<evidence type="ECO:0000256" key="2">
    <source>
        <dbReference type="ARBA" id="ARBA00022448"/>
    </source>
</evidence>
<evidence type="ECO:0000313" key="14">
    <source>
        <dbReference type="Proteomes" id="UP000318052"/>
    </source>
</evidence>
<dbReference type="KEGG" id="salb:XNR_4444"/>
<dbReference type="Proteomes" id="UP000292693">
    <property type="component" value="Unassembled WGS sequence"/>
</dbReference>
<evidence type="ECO:0000256" key="3">
    <source>
        <dbReference type="ARBA" id="ARBA00022475"/>
    </source>
</evidence>
<feature type="transmembrane region" description="Helical" evidence="7">
    <location>
        <begin position="100"/>
        <end position="127"/>
    </location>
</feature>
<name>A0A126Y8B5_9ACTN</name>
<evidence type="ECO:0000256" key="5">
    <source>
        <dbReference type="ARBA" id="ARBA00022989"/>
    </source>
</evidence>
<reference evidence="11" key="2">
    <citation type="journal article" date="2019" name="Microbiol. Resour. Announc.">
        <title>Draft Genomic Sequences of Streptomyces misionensis and Streptomyces albidoflavus, bacteria applied for phytopathogen biocontrol.</title>
        <authorList>
            <person name="Pylro V."/>
            <person name="Dias A."/>
            <person name="Andreote F."/>
            <person name="Varani A."/>
            <person name="Andreote C."/>
            <person name="Bernardo E."/>
            <person name="Martins T."/>
        </authorList>
    </citation>
    <scope>NUCLEOTIDE SEQUENCE</scope>
    <source>
        <strain evidence="11">77</strain>
    </source>
</reference>
<dbReference type="GO" id="GO:0022857">
    <property type="term" value="F:transmembrane transporter activity"/>
    <property type="evidence" value="ECO:0007669"/>
    <property type="project" value="InterPro"/>
</dbReference>
<dbReference type="EMBL" id="BNDZ01000005">
    <property type="protein sequence ID" value="GHI48610.1"/>
    <property type="molecule type" value="Genomic_DNA"/>
</dbReference>
<keyword evidence="6 7" id="KW-0472">Membrane</keyword>
<evidence type="ECO:0000313" key="8">
    <source>
        <dbReference type="EMBL" id="GHI48610.1"/>
    </source>
</evidence>
<dbReference type="Pfam" id="PF07690">
    <property type="entry name" value="MFS_1"/>
    <property type="match status" value="1"/>
</dbReference>
<feature type="transmembrane region" description="Helical" evidence="7">
    <location>
        <begin position="316"/>
        <end position="339"/>
    </location>
</feature>
<dbReference type="EMBL" id="PKLL01000025">
    <property type="protein sequence ID" value="RZE18972.1"/>
    <property type="molecule type" value="Genomic_DNA"/>
</dbReference>
<dbReference type="EMBL" id="PKLK01000026">
    <property type="protein sequence ID" value="RZE35640.1"/>
    <property type="molecule type" value="Genomic_DNA"/>
</dbReference>
<reference evidence="11" key="3">
    <citation type="submission" date="2019-07" db="EMBL/GenBank/DDBJ databases">
        <authorList>
            <person name="Pylro V."/>
            <person name="Dias A."/>
            <person name="Andreote F."/>
            <person name="Varani A."/>
            <person name="Andreote C."/>
            <person name="Bernardo E."/>
            <person name="Martins T."/>
        </authorList>
    </citation>
    <scope>NUCLEOTIDE SEQUENCE</scope>
    <source>
        <strain evidence="11">77</strain>
    </source>
</reference>
<evidence type="ECO:0000313" key="15">
    <source>
        <dbReference type="Proteomes" id="UP001051844"/>
    </source>
</evidence>
<dbReference type="RefSeq" id="WP_008405618.1">
    <property type="nucleotide sequence ID" value="NC_020990.1"/>
</dbReference>
<evidence type="ECO:0000256" key="6">
    <source>
        <dbReference type="ARBA" id="ARBA00023136"/>
    </source>
</evidence>
<dbReference type="EMBL" id="VOGX01000056">
    <property type="protein sequence ID" value="TWV18564.1"/>
    <property type="molecule type" value="Genomic_DNA"/>
</dbReference>
<comment type="subcellular location">
    <subcellularLocation>
        <location evidence="1">Cell membrane</location>
        <topology evidence="1">Multi-pass membrane protein</topology>
    </subcellularLocation>
</comment>
<gene>
    <name evidence="10" type="ORF">C0Q91_23370</name>
    <name evidence="9" type="ORF">C0Q92_23125</name>
    <name evidence="11" type="ORF">FRZ02_28235</name>
    <name evidence="8" type="ORF">ScoT_47840</name>
</gene>
<reference evidence="8" key="4">
    <citation type="submission" date="2022-09" db="EMBL/GenBank/DDBJ databases">
        <title>Whole genome shotgun sequence of Streptomyces albidoflavus NBRC 12854.</title>
        <authorList>
            <person name="Komaki H."/>
            <person name="Tamura T."/>
        </authorList>
    </citation>
    <scope>NUCLEOTIDE SEQUENCE</scope>
    <source>
        <strain evidence="8">NBRC 12854</strain>
    </source>
</reference>
<dbReference type="AlphaFoldDB" id="A0A126Y8B5"/>
<evidence type="ECO:0000313" key="13">
    <source>
        <dbReference type="Proteomes" id="UP000292693"/>
    </source>
</evidence>
<comment type="caution">
    <text evidence="8">The sequence shown here is derived from an EMBL/GenBank/DDBJ whole genome shotgun (WGS) entry which is preliminary data.</text>
</comment>
<protein>
    <submittedName>
        <fullName evidence="9">MFS transporter</fullName>
    </submittedName>
</protein>
<evidence type="ECO:0000313" key="11">
    <source>
        <dbReference type="EMBL" id="TWV18564.1"/>
    </source>
</evidence>
<feature type="transmembrane region" description="Helical" evidence="7">
    <location>
        <begin position="351"/>
        <end position="373"/>
    </location>
</feature>
<evidence type="ECO:0000256" key="4">
    <source>
        <dbReference type="ARBA" id="ARBA00022692"/>
    </source>
</evidence>
<dbReference type="Proteomes" id="UP001051844">
    <property type="component" value="Unassembled WGS sequence"/>
</dbReference>
<dbReference type="InterPro" id="IPR050171">
    <property type="entry name" value="MFS_Transporters"/>
</dbReference>
<organism evidence="8 15">
    <name type="scientific">Streptomyces albidoflavus</name>
    <dbReference type="NCBI Taxonomy" id="1886"/>
    <lineage>
        <taxon>Bacteria</taxon>
        <taxon>Bacillati</taxon>
        <taxon>Actinomycetota</taxon>
        <taxon>Actinomycetes</taxon>
        <taxon>Kitasatosporales</taxon>
        <taxon>Streptomycetaceae</taxon>
        <taxon>Streptomyces</taxon>
        <taxon>Streptomyces albidoflavus group</taxon>
    </lineage>
</organism>
<keyword evidence="14" id="KW-1185">Reference proteome</keyword>
<evidence type="ECO:0000313" key="10">
    <source>
        <dbReference type="EMBL" id="RZE35640.1"/>
    </source>
</evidence>
<keyword evidence="4 7" id="KW-0812">Transmembrane</keyword>
<dbReference type="InterPro" id="IPR036259">
    <property type="entry name" value="MFS_trans_sf"/>
</dbReference>
<dbReference type="GeneID" id="97270252"/>
<dbReference type="Proteomes" id="UP000292095">
    <property type="component" value="Unassembled WGS sequence"/>
</dbReference>
<proteinExistence type="predicted"/>